<keyword evidence="2" id="KW-1185">Reference proteome</keyword>
<accession>A0A3Q3CGH2</accession>
<evidence type="ECO:0000313" key="2">
    <source>
        <dbReference type="Proteomes" id="UP000264840"/>
    </source>
</evidence>
<name>A0A3Q3CGH2_HAPBU</name>
<dbReference type="Ensembl" id="ENSHBUT00000015381.1">
    <property type="protein sequence ID" value="ENSHBUP00000021772.1"/>
    <property type="gene ID" value="ENSHBUG00000001666.1"/>
</dbReference>
<reference evidence="1" key="2">
    <citation type="submission" date="2025-09" db="UniProtKB">
        <authorList>
            <consortium name="Ensembl"/>
        </authorList>
    </citation>
    <scope>IDENTIFICATION</scope>
</reference>
<organism evidence="1 2">
    <name type="scientific">Haplochromis burtoni</name>
    <name type="common">Burton's mouthbrooder</name>
    <name type="synonym">Chromis burtoni</name>
    <dbReference type="NCBI Taxonomy" id="8153"/>
    <lineage>
        <taxon>Eukaryota</taxon>
        <taxon>Metazoa</taxon>
        <taxon>Chordata</taxon>
        <taxon>Craniata</taxon>
        <taxon>Vertebrata</taxon>
        <taxon>Euteleostomi</taxon>
        <taxon>Actinopterygii</taxon>
        <taxon>Neopterygii</taxon>
        <taxon>Teleostei</taxon>
        <taxon>Neoteleostei</taxon>
        <taxon>Acanthomorphata</taxon>
        <taxon>Ovalentaria</taxon>
        <taxon>Cichlomorphae</taxon>
        <taxon>Cichliformes</taxon>
        <taxon>Cichlidae</taxon>
        <taxon>African cichlids</taxon>
        <taxon>Pseudocrenilabrinae</taxon>
        <taxon>Haplochromini</taxon>
        <taxon>Haplochromis</taxon>
    </lineage>
</organism>
<proteinExistence type="predicted"/>
<evidence type="ECO:0000313" key="1">
    <source>
        <dbReference type="Ensembl" id="ENSHBUP00000021772.1"/>
    </source>
</evidence>
<protein>
    <submittedName>
        <fullName evidence="1">Uncharacterized protein</fullName>
    </submittedName>
</protein>
<reference evidence="1" key="1">
    <citation type="submission" date="2025-08" db="UniProtKB">
        <authorList>
            <consortium name="Ensembl"/>
        </authorList>
    </citation>
    <scope>IDENTIFICATION</scope>
</reference>
<dbReference type="Proteomes" id="UP000264840">
    <property type="component" value="Unplaced"/>
</dbReference>
<sequence length="69" mass="7929">MYQKHKLKTGTQHSFGTLCFPLKSLLLIPCNSREEKRTNKTRAKMRSDKRGVITVCTISVPLRSMCLVF</sequence>
<dbReference type="AlphaFoldDB" id="A0A3Q3CGH2"/>